<evidence type="ECO:0000256" key="3">
    <source>
        <dbReference type="ARBA" id="ARBA00023163"/>
    </source>
</evidence>
<evidence type="ECO:0000256" key="2">
    <source>
        <dbReference type="ARBA" id="ARBA00023125"/>
    </source>
</evidence>
<gene>
    <name evidence="5" type="ORF">DW099_05655</name>
</gene>
<dbReference type="SMART" id="SM00345">
    <property type="entry name" value="HTH_GNTR"/>
    <property type="match status" value="1"/>
</dbReference>
<dbReference type="Gene3D" id="1.10.10.10">
    <property type="entry name" value="Winged helix-like DNA-binding domain superfamily/Winged helix DNA-binding domain"/>
    <property type="match status" value="1"/>
</dbReference>
<dbReference type="PROSITE" id="PS50949">
    <property type="entry name" value="HTH_GNTR"/>
    <property type="match status" value="1"/>
</dbReference>
<dbReference type="CDD" id="cd07377">
    <property type="entry name" value="WHTH_GntR"/>
    <property type="match status" value="1"/>
</dbReference>
<keyword evidence="1" id="KW-0805">Transcription regulation</keyword>
<keyword evidence="6" id="KW-1185">Reference proteome</keyword>
<evidence type="ECO:0000313" key="6">
    <source>
        <dbReference type="Proteomes" id="UP000284841"/>
    </source>
</evidence>
<feature type="domain" description="HTH gntR-type" evidence="4">
    <location>
        <begin position="5"/>
        <end position="72"/>
    </location>
</feature>
<dbReference type="InterPro" id="IPR036390">
    <property type="entry name" value="WH_DNA-bd_sf"/>
</dbReference>
<keyword evidence="3" id="KW-0804">Transcription</keyword>
<protein>
    <submittedName>
        <fullName evidence="5">GntR family transcriptional regulator</fullName>
    </submittedName>
</protein>
<dbReference type="Proteomes" id="UP000284841">
    <property type="component" value="Unassembled WGS sequence"/>
</dbReference>
<dbReference type="GO" id="GO:0003700">
    <property type="term" value="F:DNA-binding transcription factor activity"/>
    <property type="evidence" value="ECO:0007669"/>
    <property type="project" value="InterPro"/>
</dbReference>
<dbReference type="InterPro" id="IPR008920">
    <property type="entry name" value="TF_FadR/GntR_C"/>
</dbReference>
<dbReference type="PANTHER" id="PTHR43537">
    <property type="entry name" value="TRANSCRIPTIONAL REGULATOR, GNTR FAMILY"/>
    <property type="match status" value="1"/>
</dbReference>
<evidence type="ECO:0000313" key="5">
    <source>
        <dbReference type="EMBL" id="RHJ90035.1"/>
    </source>
</evidence>
<dbReference type="PRINTS" id="PR00035">
    <property type="entry name" value="HTHGNTR"/>
</dbReference>
<name>A0A415E8W3_9FIRM</name>
<dbReference type="InterPro" id="IPR000524">
    <property type="entry name" value="Tscrpt_reg_HTH_GntR"/>
</dbReference>
<keyword evidence="2" id="KW-0238">DNA-binding</keyword>
<dbReference type="RefSeq" id="WP_067541207.1">
    <property type="nucleotide sequence ID" value="NZ_AP025567.1"/>
</dbReference>
<organism evidence="5 6">
    <name type="scientific">Emergencia timonensis</name>
    <dbReference type="NCBI Taxonomy" id="1776384"/>
    <lineage>
        <taxon>Bacteria</taxon>
        <taxon>Bacillati</taxon>
        <taxon>Bacillota</taxon>
        <taxon>Clostridia</taxon>
        <taxon>Peptostreptococcales</taxon>
        <taxon>Anaerovoracaceae</taxon>
        <taxon>Emergencia</taxon>
    </lineage>
</organism>
<dbReference type="SUPFAM" id="SSF48008">
    <property type="entry name" value="GntR ligand-binding domain-like"/>
    <property type="match status" value="1"/>
</dbReference>
<evidence type="ECO:0000259" key="4">
    <source>
        <dbReference type="PROSITE" id="PS50949"/>
    </source>
</evidence>
<dbReference type="STRING" id="1776384.GCA_900086585_03430"/>
<reference evidence="5 6" key="1">
    <citation type="submission" date="2018-08" db="EMBL/GenBank/DDBJ databases">
        <title>A genome reference for cultivated species of the human gut microbiota.</title>
        <authorList>
            <person name="Zou Y."/>
            <person name="Xue W."/>
            <person name="Luo G."/>
        </authorList>
    </citation>
    <scope>NUCLEOTIDE SEQUENCE [LARGE SCALE GENOMIC DNA]</scope>
    <source>
        <strain evidence="5 6">AM07-24</strain>
    </source>
</reference>
<dbReference type="Pfam" id="PF07729">
    <property type="entry name" value="FCD"/>
    <property type="match status" value="1"/>
</dbReference>
<dbReference type="InterPro" id="IPR036388">
    <property type="entry name" value="WH-like_DNA-bd_sf"/>
</dbReference>
<dbReference type="GeneID" id="83005728"/>
<dbReference type="EMBL" id="QRMS01000001">
    <property type="protein sequence ID" value="RHJ90035.1"/>
    <property type="molecule type" value="Genomic_DNA"/>
</dbReference>
<dbReference type="InterPro" id="IPR011711">
    <property type="entry name" value="GntR_C"/>
</dbReference>
<comment type="caution">
    <text evidence="5">The sequence shown here is derived from an EMBL/GenBank/DDBJ whole genome shotgun (WGS) entry which is preliminary data.</text>
</comment>
<dbReference type="Gene3D" id="1.20.120.530">
    <property type="entry name" value="GntR ligand-binding domain-like"/>
    <property type="match status" value="1"/>
</dbReference>
<dbReference type="GO" id="GO:0003677">
    <property type="term" value="F:DNA binding"/>
    <property type="evidence" value="ECO:0007669"/>
    <property type="project" value="UniProtKB-KW"/>
</dbReference>
<proteinExistence type="predicted"/>
<dbReference type="Pfam" id="PF00392">
    <property type="entry name" value="GntR"/>
    <property type="match status" value="1"/>
</dbReference>
<accession>A0A415E8W3</accession>
<evidence type="ECO:0000256" key="1">
    <source>
        <dbReference type="ARBA" id="ARBA00023015"/>
    </source>
</evidence>
<dbReference type="PANTHER" id="PTHR43537:SF24">
    <property type="entry name" value="GLUCONATE OPERON TRANSCRIPTIONAL REPRESSOR"/>
    <property type="match status" value="1"/>
</dbReference>
<dbReference type="SUPFAM" id="SSF46785">
    <property type="entry name" value="Winged helix' DNA-binding domain"/>
    <property type="match status" value="1"/>
</dbReference>
<dbReference type="AlphaFoldDB" id="A0A415E8W3"/>
<sequence>MNKFKTLKDHVYDYIADQILVGNLRPEEKINENVICEELSISRTPVREALIQLASEGILDNVPRKGFVVKSLSEEEATDLYVIIGDLDGLAARLACPNLEEKDFKDMQFYIDSMTLTIESKNYEMYLTQQKIFHQVYIDKCGNNALIEELAKIKNKFLKKSYLDDPEGEISRTLTATNAEHQEILELFKEYKADEVSKYLAEIHWAPENAHFDLMSLNEK</sequence>
<dbReference type="OrthoDB" id="389878at2"/>